<name>A0A0F9EBR1_9ZZZZ</name>
<evidence type="ECO:0008006" key="2">
    <source>
        <dbReference type="Google" id="ProtNLM"/>
    </source>
</evidence>
<proteinExistence type="predicted"/>
<gene>
    <name evidence="1" type="ORF">LCGC14_2386760</name>
</gene>
<accession>A0A0F9EBR1</accession>
<comment type="caution">
    <text evidence="1">The sequence shown here is derived from an EMBL/GenBank/DDBJ whole genome shotgun (WGS) entry which is preliminary data.</text>
</comment>
<reference evidence="1" key="1">
    <citation type="journal article" date="2015" name="Nature">
        <title>Complex archaea that bridge the gap between prokaryotes and eukaryotes.</title>
        <authorList>
            <person name="Spang A."/>
            <person name="Saw J.H."/>
            <person name="Jorgensen S.L."/>
            <person name="Zaremba-Niedzwiedzka K."/>
            <person name="Martijn J."/>
            <person name="Lind A.E."/>
            <person name="van Eijk R."/>
            <person name="Schleper C."/>
            <person name="Guy L."/>
            <person name="Ettema T.J."/>
        </authorList>
    </citation>
    <scope>NUCLEOTIDE SEQUENCE</scope>
</reference>
<sequence length="103" mass="11931">TLIQEAGASSIIRPNKTDLKNKSIQEFLPPDMSEYTYWKVYWRRNAVERTFAYAKGYCGLGSPRVVNENPIKQHVFLSFCILLLIKIACDEMGFEKTKYSIFV</sequence>
<organism evidence="1">
    <name type="scientific">marine sediment metagenome</name>
    <dbReference type="NCBI Taxonomy" id="412755"/>
    <lineage>
        <taxon>unclassified sequences</taxon>
        <taxon>metagenomes</taxon>
        <taxon>ecological metagenomes</taxon>
    </lineage>
</organism>
<evidence type="ECO:0000313" key="1">
    <source>
        <dbReference type="EMBL" id="KKL27276.1"/>
    </source>
</evidence>
<dbReference type="EMBL" id="LAZR01035523">
    <property type="protein sequence ID" value="KKL27276.1"/>
    <property type="molecule type" value="Genomic_DNA"/>
</dbReference>
<feature type="non-terminal residue" evidence="1">
    <location>
        <position position="1"/>
    </location>
</feature>
<protein>
    <recommendedName>
        <fullName evidence="2">Transposase IS4-like domain-containing protein</fullName>
    </recommendedName>
</protein>
<dbReference type="AlphaFoldDB" id="A0A0F9EBR1"/>